<dbReference type="Proteomes" id="UP000717328">
    <property type="component" value="Unassembled WGS sequence"/>
</dbReference>
<evidence type="ECO:0000313" key="1">
    <source>
        <dbReference type="EMBL" id="KAG5650027.1"/>
    </source>
</evidence>
<name>A0A9P7GG65_9AGAR</name>
<proteinExistence type="predicted"/>
<organism evidence="1 2">
    <name type="scientific">Sphagnurus paluster</name>
    <dbReference type="NCBI Taxonomy" id="117069"/>
    <lineage>
        <taxon>Eukaryota</taxon>
        <taxon>Fungi</taxon>
        <taxon>Dikarya</taxon>
        <taxon>Basidiomycota</taxon>
        <taxon>Agaricomycotina</taxon>
        <taxon>Agaricomycetes</taxon>
        <taxon>Agaricomycetidae</taxon>
        <taxon>Agaricales</taxon>
        <taxon>Tricholomatineae</taxon>
        <taxon>Lyophyllaceae</taxon>
        <taxon>Sphagnurus</taxon>
    </lineage>
</organism>
<protein>
    <submittedName>
        <fullName evidence="1">Uncharacterized protein</fullName>
    </submittedName>
</protein>
<gene>
    <name evidence="1" type="ORF">H0H81_001040</name>
</gene>
<reference evidence="1" key="2">
    <citation type="submission" date="2021-10" db="EMBL/GenBank/DDBJ databases">
        <title>Phylogenomics reveals ancestral predisposition of the termite-cultivated fungus Termitomyces towards a domesticated lifestyle.</title>
        <authorList>
            <person name="Auxier B."/>
            <person name="Grum-Grzhimaylo A."/>
            <person name="Cardenas M.E."/>
            <person name="Lodge J.D."/>
            <person name="Laessoe T."/>
            <person name="Pedersen O."/>
            <person name="Smith M.E."/>
            <person name="Kuyper T.W."/>
            <person name="Franco-Molano E.A."/>
            <person name="Baroni T.J."/>
            <person name="Aanen D.K."/>
        </authorList>
    </citation>
    <scope>NUCLEOTIDE SEQUENCE</scope>
    <source>
        <strain evidence="1">D49</strain>
    </source>
</reference>
<dbReference type="EMBL" id="JABCKI010000586">
    <property type="protein sequence ID" value="KAG5650027.1"/>
    <property type="molecule type" value="Genomic_DNA"/>
</dbReference>
<feature type="non-terminal residue" evidence="1">
    <location>
        <position position="83"/>
    </location>
</feature>
<sequence>MAENKRLAQRMPVGISKNLWQLQLQSGELMPELYLNSGEVRRTNDHPIKGTNMVDVYEGLYLESEKVYIKVLRVVDANENSLR</sequence>
<keyword evidence="2" id="KW-1185">Reference proteome</keyword>
<dbReference type="OrthoDB" id="4062651at2759"/>
<dbReference type="AlphaFoldDB" id="A0A9P7GG65"/>
<accession>A0A9P7GG65</accession>
<comment type="caution">
    <text evidence="1">The sequence shown here is derived from an EMBL/GenBank/DDBJ whole genome shotgun (WGS) entry which is preliminary data.</text>
</comment>
<reference evidence="1" key="1">
    <citation type="submission" date="2021-02" db="EMBL/GenBank/DDBJ databases">
        <authorList>
            <person name="Nieuwenhuis M."/>
            <person name="Van De Peppel L.J.J."/>
        </authorList>
    </citation>
    <scope>NUCLEOTIDE SEQUENCE</scope>
    <source>
        <strain evidence="1">D49</strain>
    </source>
</reference>
<evidence type="ECO:0000313" key="2">
    <source>
        <dbReference type="Proteomes" id="UP000717328"/>
    </source>
</evidence>